<organism evidence="2 3">
    <name type="scientific">Sphingomonas molluscorum</name>
    <dbReference type="NCBI Taxonomy" id="418184"/>
    <lineage>
        <taxon>Bacteria</taxon>
        <taxon>Pseudomonadati</taxon>
        <taxon>Pseudomonadota</taxon>
        <taxon>Alphaproteobacteria</taxon>
        <taxon>Sphingomonadales</taxon>
        <taxon>Sphingomonadaceae</taxon>
        <taxon>Sphingomonas</taxon>
    </lineage>
</organism>
<dbReference type="RefSeq" id="WP_132883667.1">
    <property type="nucleotide sequence ID" value="NZ_JBBGZA010000003.1"/>
</dbReference>
<keyword evidence="3" id="KW-1185">Reference proteome</keyword>
<reference evidence="2 3" key="1">
    <citation type="submission" date="2023-12" db="EMBL/GenBank/DDBJ databases">
        <title>Gut-associated functions are favored during microbiome assembly across C. elegans life.</title>
        <authorList>
            <person name="Zimmermann J."/>
        </authorList>
    </citation>
    <scope>NUCLEOTIDE SEQUENCE [LARGE SCALE GENOMIC DNA]</scope>
    <source>
        <strain evidence="2 3">JUb134</strain>
    </source>
</reference>
<feature type="domain" description="LUD" evidence="1">
    <location>
        <begin position="114"/>
        <end position="203"/>
    </location>
</feature>
<dbReference type="InterPro" id="IPR037171">
    <property type="entry name" value="NagB/RpiA_transferase-like"/>
</dbReference>
<dbReference type="Pfam" id="PF02589">
    <property type="entry name" value="LUD_dom"/>
    <property type="match status" value="1"/>
</dbReference>
<dbReference type="PANTHER" id="PTHR43682:SF1">
    <property type="entry name" value="LACTATE UTILIZATION PROTEIN C"/>
    <property type="match status" value="1"/>
</dbReference>
<evidence type="ECO:0000313" key="2">
    <source>
        <dbReference type="EMBL" id="MEJ5096512.1"/>
    </source>
</evidence>
<gene>
    <name evidence="2" type="ORF">WH159_18535</name>
</gene>
<proteinExistence type="predicted"/>
<protein>
    <submittedName>
        <fullName evidence="2">LUD domain-containing protein</fullName>
    </submittedName>
</protein>
<accession>A0ABU8QAG3</accession>
<evidence type="ECO:0000259" key="1">
    <source>
        <dbReference type="Pfam" id="PF02589"/>
    </source>
</evidence>
<dbReference type="EMBL" id="JBBGZA010000003">
    <property type="protein sequence ID" value="MEJ5096512.1"/>
    <property type="molecule type" value="Genomic_DNA"/>
</dbReference>
<dbReference type="InterPro" id="IPR024185">
    <property type="entry name" value="FTHF_cligase-like_sf"/>
</dbReference>
<dbReference type="SUPFAM" id="SSF100950">
    <property type="entry name" value="NagB/RpiA/CoA transferase-like"/>
    <property type="match status" value="1"/>
</dbReference>
<name>A0ABU8QAG3_9SPHN</name>
<sequence length="208" mass="22313">MSARDAILGRLGRSRPSGAIAREAAILAKGPERPLVAPEALIPQFLAQLGLASVAATFERVRDWSAIPATAAAYLDASALPRSLYLPQDPRLRTCDWNGFSLREACAPDEPAAIARAVSAVAETGSLIFETGPAAPMLPNFLTLHHLVVVEARTIVAQLEDIPAHLRDVRAHYWVTGVSGTTDIEGQYVRGAHGPRFLHVLLVEDTPD</sequence>
<dbReference type="PANTHER" id="PTHR43682">
    <property type="entry name" value="LACTATE UTILIZATION PROTEIN C"/>
    <property type="match status" value="1"/>
</dbReference>
<evidence type="ECO:0000313" key="3">
    <source>
        <dbReference type="Proteomes" id="UP001380365"/>
    </source>
</evidence>
<dbReference type="InterPro" id="IPR003741">
    <property type="entry name" value="LUD_dom"/>
</dbReference>
<dbReference type="Proteomes" id="UP001380365">
    <property type="component" value="Unassembled WGS sequence"/>
</dbReference>
<dbReference type="Gene3D" id="3.40.50.10420">
    <property type="entry name" value="NagB/RpiA/CoA transferase-like"/>
    <property type="match status" value="1"/>
</dbReference>
<comment type="caution">
    <text evidence="2">The sequence shown here is derived from an EMBL/GenBank/DDBJ whole genome shotgun (WGS) entry which is preliminary data.</text>
</comment>